<evidence type="ECO:0000313" key="2">
    <source>
        <dbReference type="EMBL" id="CAD9163106.1"/>
    </source>
</evidence>
<proteinExistence type="predicted"/>
<sequence>MGWVLVQGPGFGLRGPALIDPSDQAFQGVVSLAVQNTGKTSSTSQVVLETLIDASSNVGFVRQLLREELGLSAQFCCLSRSKPSRVEDKGGQEYVLPAAFMQPLDDQAQLSSLSASDHVLLHLVYTGDFAEDFNGTPSVSVDDEDNASDCSGNSDEERARKARHAEDTQPKFGGYHMNIIEPDDFENRLDFEGHSMEPVIIPQKLGSLHALSPRSSAFMQSRSSKGADMDSELAHLAQMSTHGWPNYPENSHRYYGMEAVQAVQDRQYAFPLSYGGGMPDLPEDFDDDEVQFGPSVDPHEMPDFGYGQEIEWIDAD</sequence>
<protein>
    <submittedName>
        <fullName evidence="2">Uncharacterized protein</fullName>
    </submittedName>
</protein>
<dbReference type="AlphaFoldDB" id="A0A7S1RDL0"/>
<dbReference type="EMBL" id="HBGE01066409">
    <property type="protein sequence ID" value="CAD9163106.1"/>
    <property type="molecule type" value="Transcribed_RNA"/>
</dbReference>
<feature type="region of interest" description="Disordered" evidence="1">
    <location>
        <begin position="136"/>
        <end position="176"/>
    </location>
</feature>
<organism evidence="2">
    <name type="scientific">Alexandrium catenella</name>
    <name type="common">Red tide dinoflagellate</name>
    <name type="synonym">Gonyaulax catenella</name>
    <dbReference type="NCBI Taxonomy" id="2925"/>
    <lineage>
        <taxon>Eukaryota</taxon>
        <taxon>Sar</taxon>
        <taxon>Alveolata</taxon>
        <taxon>Dinophyceae</taxon>
        <taxon>Gonyaulacales</taxon>
        <taxon>Pyrocystaceae</taxon>
        <taxon>Alexandrium</taxon>
    </lineage>
</organism>
<accession>A0A7S1RDL0</accession>
<feature type="compositionally biased region" description="Basic and acidic residues" evidence="1">
    <location>
        <begin position="155"/>
        <end position="169"/>
    </location>
</feature>
<name>A0A7S1RDL0_ALECA</name>
<reference evidence="2" key="1">
    <citation type="submission" date="2021-01" db="EMBL/GenBank/DDBJ databases">
        <authorList>
            <person name="Corre E."/>
            <person name="Pelletier E."/>
            <person name="Niang G."/>
            <person name="Scheremetjew M."/>
            <person name="Finn R."/>
            <person name="Kale V."/>
            <person name="Holt S."/>
            <person name="Cochrane G."/>
            <person name="Meng A."/>
            <person name="Brown T."/>
            <person name="Cohen L."/>
        </authorList>
    </citation>
    <scope>NUCLEOTIDE SEQUENCE</scope>
    <source>
        <strain evidence="2">OF101</strain>
    </source>
</reference>
<gene>
    <name evidence="2" type="ORF">ACAT0790_LOCUS39871</name>
</gene>
<evidence type="ECO:0000256" key="1">
    <source>
        <dbReference type="SAM" id="MobiDB-lite"/>
    </source>
</evidence>